<name>A0A291ISQ0_9MOLU</name>
<organism evidence="1 2">
    <name type="scientific">Mesoplasma lactucae ATCC 49193</name>
    <dbReference type="NCBI Taxonomy" id="81460"/>
    <lineage>
        <taxon>Bacteria</taxon>
        <taxon>Bacillati</taxon>
        <taxon>Mycoplasmatota</taxon>
        <taxon>Mollicutes</taxon>
        <taxon>Entomoplasmatales</taxon>
        <taxon>Entomoplasmataceae</taxon>
        <taxon>Mesoplasma</taxon>
    </lineage>
</organism>
<reference evidence="1 2" key="1">
    <citation type="submission" date="2017-09" db="EMBL/GenBank/DDBJ databases">
        <title>SPAdes assembly of the Mesoplasma lactucae genome.</title>
        <authorList>
            <person name="Knight T.F."/>
            <person name="Rubinstein R."/>
            <person name="Citino T."/>
        </authorList>
    </citation>
    <scope>NUCLEOTIDE SEQUENCE [LARGE SCALE GENOMIC DNA]</scope>
    <source>
        <strain evidence="1 2">831-C4</strain>
    </source>
</reference>
<accession>A0A291ISQ0</accession>
<dbReference type="RefSeq" id="WP_096863059.1">
    <property type="nucleotide sequence ID" value="NZ_CP023668.1"/>
</dbReference>
<dbReference type="KEGG" id="mlac:CP520_03440"/>
<gene>
    <name evidence="1" type="ORF">CP520_03440</name>
</gene>
<evidence type="ECO:0000313" key="2">
    <source>
        <dbReference type="Proteomes" id="UP000232227"/>
    </source>
</evidence>
<keyword evidence="2" id="KW-1185">Reference proteome</keyword>
<sequence>MSTRDRFKQRFNFEFRNKDKEIQARNYSIFWAAIKNIIILILIMTPIFVYTYILYHNINSIRYVEYRYDGKPIWDYLTLPNGNQFKSLLWSGYAFFFIDIIALFFLKSFVTGKNTRLQKFFFIYSVALIGFISIFLFALSQYQYSRFHDFYVYEALTMNDSKFEFVQDLNEFYASNYLDQKSFYNWESTVVVWWVMIGQLIVIFACAIMLQNAIFGKTIDSDVDYKAKITNEDSLPIGNKLARSFAKIFRNTDKNIAAFVLIATLIIIIPNLVYSILSTTRGTNLTALITWSYKMPRYLADLKDGTSVVAIDELASLYYGHLFLIASLPLISMGLTIASLFFFFAILVRGESISNKIFIFEISTLFVEVLLMITFMLVSKIYMSRLEDYWNYKLASGTRAFEFFEDLKKILNNNERKDDVFTSLTNSFKTGKMMNKDGFNIEWFNRYGIIAEGIISYAFLFGTYSISGYDIYKLTRSEQN</sequence>
<protein>
    <submittedName>
        <fullName evidence="1">Uncharacterized protein</fullName>
    </submittedName>
</protein>
<dbReference type="AlphaFoldDB" id="A0A291ISQ0"/>
<evidence type="ECO:0000313" key="1">
    <source>
        <dbReference type="EMBL" id="ATG97764.1"/>
    </source>
</evidence>
<dbReference type="EMBL" id="CP023668">
    <property type="protein sequence ID" value="ATG97764.1"/>
    <property type="molecule type" value="Genomic_DNA"/>
</dbReference>
<dbReference type="Proteomes" id="UP000232227">
    <property type="component" value="Chromosome"/>
</dbReference>
<proteinExistence type="predicted"/>
<dbReference type="OrthoDB" id="391667at2"/>